<evidence type="ECO:0000259" key="1">
    <source>
        <dbReference type="Pfam" id="PF06985"/>
    </source>
</evidence>
<dbReference type="PANTHER" id="PTHR33112">
    <property type="entry name" value="DOMAIN PROTEIN, PUTATIVE-RELATED"/>
    <property type="match status" value="1"/>
</dbReference>
<dbReference type="EMBL" id="MU004289">
    <property type="protein sequence ID" value="KAF2662410.1"/>
    <property type="molecule type" value="Genomic_DNA"/>
</dbReference>
<feature type="domain" description="Heterokaryon incompatibility" evidence="1">
    <location>
        <begin position="219"/>
        <end position="387"/>
    </location>
</feature>
<name>A0A6A6TRI3_9PLEO</name>
<gene>
    <name evidence="2" type="ORF">K491DRAFT_617142</name>
</gene>
<dbReference type="PANTHER" id="PTHR33112:SF9">
    <property type="entry name" value="HETEROKARYON INCOMPATIBILITY DOMAIN-CONTAINING PROTEIN"/>
    <property type="match status" value="1"/>
</dbReference>
<organism evidence="2 3">
    <name type="scientific">Lophiostoma macrostomum CBS 122681</name>
    <dbReference type="NCBI Taxonomy" id="1314788"/>
    <lineage>
        <taxon>Eukaryota</taxon>
        <taxon>Fungi</taxon>
        <taxon>Dikarya</taxon>
        <taxon>Ascomycota</taxon>
        <taxon>Pezizomycotina</taxon>
        <taxon>Dothideomycetes</taxon>
        <taxon>Pleosporomycetidae</taxon>
        <taxon>Pleosporales</taxon>
        <taxon>Lophiostomataceae</taxon>
        <taxon>Lophiostoma</taxon>
    </lineage>
</organism>
<dbReference type="Proteomes" id="UP000799324">
    <property type="component" value="Unassembled WGS sequence"/>
</dbReference>
<dbReference type="AlphaFoldDB" id="A0A6A6TRI3"/>
<evidence type="ECO:0000313" key="2">
    <source>
        <dbReference type="EMBL" id="KAF2662410.1"/>
    </source>
</evidence>
<evidence type="ECO:0000313" key="3">
    <source>
        <dbReference type="Proteomes" id="UP000799324"/>
    </source>
</evidence>
<keyword evidence="3" id="KW-1185">Reference proteome</keyword>
<protein>
    <submittedName>
        <fullName evidence="2">HET-domain-containing protein</fullName>
    </submittedName>
</protein>
<sequence length="737" mass="82726">MVSVCTNCKGLQKHLRGLDGGVQETETGSWEWLNTTLPSLRRSANGGCRACALLVNGILLHHDRFPSVKKEEYVKVKAYTFESSVATENTAQDHLSVEVRWQEPREETYDAESESEFGQAEGYPDLKLEFFTDQDGQSPFSAIGPGRLISESPLQDIGVSAARSMIKNCLSRHSRCRQPKPATLPKRVLDVLLGDSSKDIRLHEADFNSDEQRNEFGEYLTLSYCYGSGTEVLKTTFETLGSHKQNIPWSTLPRTFQDAVVLTRALGFRYLWIDALCITQDDQLEKREESFRLGDIFSNSFLTIGATSAPDCGEGLFQPKKQPFKIQATDSKGSVSKIYVREQPTHYSFKAPFDEAAHMNDWELPFNTSVEANLQTPLLKRAWAYAERLLSPRVLHFTKSEMILECREGYQCECGRIDDSTFDSRLTDPVKQEFGKVVYGSRNMRQTLNGTTTRSSRADSLAAQLATTSLSEDGKALDKRRDEALQLWSYIVTEYTARDLTYDEDRLVAIASVADALSEILQSGYVAGQWEFSILGLLWYPNDTSLCRRPRESLTHVPSWSWASVEGSPIFFDNSTAMDLACTASFGTSDQDPTWSPVSGDTLNLTVAMATEVTFRADDPVEGEEYSFSLSKNGINVDFRPDISPPAGNDAIENGETLTCVLVSMTFRSSIIGLVLQRSTSNPNIYRRVGRFECYDCQRIDSDEEAEDAEALFEHWFPEVEDMTKLEDGPKRTFIVV</sequence>
<dbReference type="Pfam" id="PF06985">
    <property type="entry name" value="HET"/>
    <property type="match status" value="1"/>
</dbReference>
<dbReference type="OrthoDB" id="5347061at2759"/>
<proteinExistence type="predicted"/>
<reference evidence="2" key="1">
    <citation type="journal article" date="2020" name="Stud. Mycol.">
        <title>101 Dothideomycetes genomes: a test case for predicting lifestyles and emergence of pathogens.</title>
        <authorList>
            <person name="Haridas S."/>
            <person name="Albert R."/>
            <person name="Binder M."/>
            <person name="Bloem J."/>
            <person name="Labutti K."/>
            <person name="Salamov A."/>
            <person name="Andreopoulos B."/>
            <person name="Baker S."/>
            <person name="Barry K."/>
            <person name="Bills G."/>
            <person name="Bluhm B."/>
            <person name="Cannon C."/>
            <person name="Castanera R."/>
            <person name="Culley D."/>
            <person name="Daum C."/>
            <person name="Ezra D."/>
            <person name="Gonzalez J."/>
            <person name="Henrissat B."/>
            <person name="Kuo A."/>
            <person name="Liang C."/>
            <person name="Lipzen A."/>
            <person name="Lutzoni F."/>
            <person name="Magnuson J."/>
            <person name="Mondo S."/>
            <person name="Nolan M."/>
            <person name="Ohm R."/>
            <person name="Pangilinan J."/>
            <person name="Park H.-J."/>
            <person name="Ramirez L."/>
            <person name="Alfaro M."/>
            <person name="Sun H."/>
            <person name="Tritt A."/>
            <person name="Yoshinaga Y."/>
            <person name="Zwiers L.-H."/>
            <person name="Turgeon B."/>
            <person name="Goodwin S."/>
            <person name="Spatafora J."/>
            <person name="Crous P."/>
            <person name="Grigoriev I."/>
        </authorList>
    </citation>
    <scope>NUCLEOTIDE SEQUENCE</scope>
    <source>
        <strain evidence="2">CBS 122681</strain>
    </source>
</reference>
<accession>A0A6A6TRI3</accession>
<dbReference type="InterPro" id="IPR010730">
    <property type="entry name" value="HET"/>
</dbReference>